<feature type="compositionally biased region" description="Acidic residues" evidence="1">
    <location>
        <begin position="80"/>
        <end position="105"/>
    </location>
</feature>
<dbReference type="PANTHER" id="PTHR31704:SF37">
    <property type="entry name" value="HEAT SHOCK PROTEIN"/>
    <property type="match status" value="1"/>
</dbReference>
<reference evidence="2" key="2">
    <citation type="journal article" date="2024" name="Plant">
        <title>Genomic evolution and insights into agronomic trait innovations of Sesamum species.</title>
        <authorList>
            <person name="Miao H."/>
            <person name="Wang L."/>
            <person name="Qu L."/>
            <person name="Liu H."/>
            <person name="Sun Y."/>
            <person name="Le M."/>
            <person name="Wang Q."/>
            <person name="Wei S."/>
            <person name="Zheng Y."/>
            <person name="Lin W."/>
            <person name="Duan Y."/>
            <person name="Cao H."/>
            <person name="Xiong S."/>
            <person name="Wang X."/>
            <person name="Wei L."/>
            <person name="Li C."/>
            <person name="Ma Q."/>
            <person name="Ju M."/>
            <person name="Zhao R."/>
            <person name="Li G."/>
            <person name="Mu C."/>
            <person name="Tian Q."/>
            <person name="Mei H."/>
            <person name="Zhang T."/>
            <person name="Gao T."/>
            <person name="Zhang H."/>
        </authorList>
    </citation>
    <scope>NUCLEOTIDE SEQUENCE</scope>
    <source>
        <strain evidence="2">3651</strain>
    </source>
</reference>
<evidence type="ECO:0008006" key="4">
    <source>
        <dbReference type="Google" id="ProtNLM"/>
    </source>
</evidence>
<reference evidence="2" key="1">
    <citation type="submission" date="2020-06" db="EMBL/GenBank/DDBJ databases">
        <authorList>
            <person name="Li T."/>
            <person name="Hu X."/>
            <person name="Zhang T."/>
            <person name="Song X."/>
            <person name="Zhang H."/>
            <person name="Dai N."/>
            <person name="Sheng W."/>
            <person name="Hou X."/>
            <person name="Wei L."/>
        </authorList>
    </citation>
    <scope>NUCLEOTIDE SEQUENCE</scope>
    <source>
        <strain evidence="2">3651</strain>
        <tissue evidence="2">Leaf</tissue>
    </source>
</reference>
<dbReference type="Proteomes" id="UP001293254">
    <property type="component" value="Unassembled WGS sequence"/>
</dbReference>
<evidence type="ECO:0000256" key="1">
    <source>
        <dbReference type="SAM" id="MobiDB-lite"/>
    </source>
</evidence>
<dbReference type="PANTHER" id="PTHR31704">
    <property type="entry name" value="MYB/SANT-LIKE DNA-BINDING DOMAIN PROTEIN-RELATED"/>
    <property type="match status" value="1"/>
</dbReference>
<name>A0AAE1YBC5_9LAMI</name>
<organism evidence="2 3">
    <name type="scientific">Sesamum alatum</name>
    <dbReference type="NCBI Taxonomy" id="300844"/>
    <lineage>
        <taxon>Eukaryota</taxon>
        <taxon>Viridiplantae</taxon>
        <taxon>Streptophyta</taxon>
        <taxon>Embryophyta</taxon>
        <taxon>Tracheophyta</taxon>
        <taxon>Spermatophyta</taxon>
        <taxon>Magnoliopsida</taxon>
        <taxon>eudicotyledons</taxon>
        <taxon>Gunneridae</taxon>
        <taxon>Pentapetalae</taxon>
        <taxon>asterids</taxon>
        <taxon>lamiids</taxon>
        <taxon>Lamiales</taxon>
        <taxon>Pedaliaceae</taxon>
        <taxon>Sesamum</taxon>
    </lineage>
</organism>
<proteinExistence type="predicted"/>
<evidence type="ECO:0000313" key="2">
    <source>
        <dbReference type="EMBL" id="KAK4426523.1"/>
    </source>
</evidence>
<feature type="region of interest" description="Disordered" evidence="1">
    <location>
        <begin position="80"/>
        <end position="119"/>
    </location>
</feature>
<dbReference type="AlphaFoldDB" id="A0AAE1YBC5"/>
<evidence type="ECO:0000313" key="3">
    <source>
        <dbReference type="Proteomes" id="UP001293254"/>
    </source>
</evidence>
<comment type="caution">
    <text evidence="2">The sequence shown here is derived from an EMBL/GenBank/DDBJ whole genome shotgun (WGS) entry which is preliminary data.</text>
</comment>
<sequence>MQTETGIGWNPVKNSLDASDEWWEKKVKENSDYSKFRNKDLSLIWFRYDKLFSDVAATGERARAPSQTSENEFDSRYEMLEDNGESNGPEEEQVEIGDSDDIEDIGIDRSNINSGKKEVSTAGNEVMFPSLETIKRKYSGEQSKGKKKISGAASLKEDINSLLQFMANKSSVTSTPSTLITIGAGIEMLSNIPEIELRSDLWNYACNLLSKKDMREVFASQPCHASRLSWLEFNYNKFKKNS</sequence>
<keyword evidence="3" id="KW-1185">Reference proteome</keyword>
<gene>
    <name evidence="2" type="ORF">Salat_1420900</name>
</gene>
<protein>
    <recommendedName>
        <fullName evidence="4">Myb/SANT-like domain-containing protein</fullName>
    </recommendedName>
</protein>
<dbReference type="EMBL" id="JACGWO010000005">
    <property type="protein sequence ID" value="KAK4426523.1"/>
    <property type="molecule type" value="Genomic_DNA"/>
</dbReference>
<accession>A0AAE1YBC5</accession>